<comment type="caution">
    <text evidence="3">The sequence shown here is derived from an EMBL/GenBank/DDBJ whole genome shotgun (WGS) entry which is preliminary data.</text>
</comment>
<evidence type="ECO:0000313" key="3">
    <source>
        <dbReference type="EMBL" id="KAK5081704.1"/>
    </source>
</evidence>
<feature type="signal peptide" evidence="2">
    <location>
        <begin position="1"/>
        <end position="20"/>
    </location>
</feature>
<dbReference type="PANTHER" id="PTHR39219:SF1">
    <property type="entry name" value="ER MEMBRANE PROTEIN COMPLEX SUBUNIT 10"/>
    <property type="match status" value="1"/>
</dbReference>
<dbReference type="EMBL" id="JAVRRJ010000009">
    <property type="protein sequence ID" value="KAK5081704.1"/>
    <property type="molecule type" value="Genomic_DNA"/>
</dbReference>
<dbReference type="AlphaFoldDB" id="A0AAN7YDC3"/>
<name>A0AAN7YDC3_9EURO</name>
<keyword evidence="2" id="KW-0732">Signal</keyword>
<dbReference type="PANTHER" id="PTHR39219">
    <property type="entry name" value="ER MEMBRANE PROTEIN COMPLEX SUBUNIT 10"/>
    <property type="match status" value="1"/>
</dbReference>
<evidence type="ECO:0000313" key="4">
    <source>
        <dbReference type="Proteomes" id="UP001309876"/>
    </source>
</evidence>
<sequence length="249" mass="27138">MRSMWQFCAGLVALVSLAQAQDPAQSTIKKYPKSILLSYEDLASSGMSSSPLARIEYDPRSLDYTLTSWTPPSVDSLQSTSQEPQSTPLIRVLLPEGGATVTSLGAFDPKLSQDIDLWISKDNGQVISASIRAITPPPLSKEEELQRQKEERLRKRGKAVSSTIPKPKSKKAKDAVVGEVTVGPVVKVNLLIAGQGPAPKLNSRKPAQVDAQGNEVVQEEQQEKTFLQKYWYLLLGLAFVLMSSAGSKE</sequence>
<protein>
    <submittedName>
        <fullName evidence="3">Uncharacterized protein</fullName>
    </submittedName>
</protein>
<keyword evidence="4" id="KW-1185">Reference proteome</keyword>
<evidence type="ECO:0000256" key="1">
    <source>
        <dbReference type="SAM" id="MobiDB-lite"/>
    </source>
</evidence>
<feature type="chain" id="PRO_5042987159" evidence="2">
    <location>
        <begin position="21"/>
        <end position="249"/>
    </location>
</feature>
<reference evidence="3 4" key="1">
    <citation type="submission" date="2023-08" db="EMBL/GenBank/DDBJ databases">
        <title>Black Yeasts Isolated from many extreme environments.</title>
        <authorList>
            <person name="Coleine C."/>
            <person name="Stajich J.E."/>
            <person name="Selbmann L."/>
        </authorList>
    </citation>
    <scope>NUCLEOTIDE SEQUENCE [LARGE SCALE GENOMIC DNA]</scope>
    <source>
        <strain evidence="3 4">CCFEE 5910</strain>
    </source>
</reference>
<dbReference type="Pfam" id="PF21203">
    <property type="entry name" value="ECM10"/>
    <property type="match status" value="1"/>
</dbReference>
<accession>A0AAN7YDC3</accession>
<feature type="region of interest" description="Disordered" evidence="1">
    <location>
        <begin position="151"/>
        <end position="170"/>
    </location>
</feature>
<gene>
    <name evidence="3" type="ORF">LTR05_007837</name>
</gene>
<evidence type="ECO:0000256" key="2">
    <source>
        <dbReference type="SAM" id="SignalP"/>
    </source>
</evidence>
<proteinExistence type="predicted"/>
<organism evidence="3 4">
    <name type="scientific">Lithohypha guttulata</name>
    <dbReference type="NCBI Taxonomy" id="1690604"/>
    <lineage>
        <taxon>Eukaryota</taxon>
        <taxon>Fungi</taxon>
        <taxon>Dikarya</taxon>
        <taxon>Ascomycota</taxon>
        <taxon>Pezizomycotina</taxon>
        <taxon>Eurotiomycetes</taxon>
        <taxon>Chaetothyriomycetidae</taxon>
        <taxon>Chaetothyriales</taxon>
        <taxon>Trichomeriaceae</taxon>
        <taxon>Lithohypha</taxon>
    </lineage>
</organism>
<dbReference type="Proteomes" id="UP001309876">
    <property type="component" value="Unassembled WGS sequence"/>
</dbReference>